<accession>A0A540VMD5</accession>
<feature type="domain" description="AB hydrolase-1" evidence="1">
    <location>
        <begin position="50"/>
        <end position="181"/>
    </location>
</feature>
<protein>
    <submittedName>
        <fullName evidence="2">Alpha/beta fold hydrolase</fullName>
    </submittedName>
</protein>
<dbReference type="InterPro" id="IPR000073">
    <property type="entry name" value="AB_hydrolase_1"/>
</dbReference>
<keyword evidence="2" id="KW-0378">Hydrolase</keyword>
<dbReference type="InterPro" id="IPR029058">
    <property type="entry name" value="AB_hydrolase_fold"/>
</dbReference>
<evidence type="ECO:0000313" key="3">
    <source>
        <dbReference type="Proteomes" id="UP000317371"/>
    </source>
</evidence>
<proteinExistence type="predicted"/>
<gene>
    <name evidence="2" type="ORF">FKZ61_00290</name>
</gene>
<dbReference type="RefSeq" id="WP_141608067.1">
    <property type="nucleotide sequence ID" value="NZ_VIGC02000001.1"/>
</dbReference>
<dbReference type="SUPFAM" id="SSF53474">
    <property type="entry name" value="alpha/beta-Hydrolases"/>
    <property type="match status" value="1"/>
</dbReference>
<evidence type="ECO:0000259" key="1">
    <source>
        <dbReference type="Pfam" id="PF00561"/>
    </source>
</evidence>
<dbReference type="GO" id="GO:0016787">
    <property type="term" value="F:hydrolase activity"/>
    <property type="evidence" value="ECO:0007669"/>
    <property type="project" value="UniProtKB-KW"/>
</dbReference>
<dbReference type="Gene3D" id="3.40.50.1820">
    <property type="entry name" value="alpha/beta hydrolase"/>
    <property type="match status" value="1"/>
</dbReference>
<dbReference type="Pfam" id="PF00561">
    <property type="entry name" value="Abhydrolase_1"/>
    <property type="match status" value="1"/>
</dbReference>
<evidence type="ECO:0000313" key="2">
    <source>
        <dbReference type="EMBL" id="TQE97856.1"/>
    </source>
</evidence>
<dbReference type="EMBL" id="VIGC01000001">
    <property type="protein sequence ID" value="TQE97856.1"/>
    <property type="molecule type" value="Genomic_DNA"/>
</dbReference>
<organism evidence="2 3">
    <name type="scientific">Litorilinea aerophila</name>
    <dbReference type="NCBI Taxonomy" id="1204385"/>
    <lineage>
        <taxon>Bacteria</taxon>
        <taxon>Bacillati</taxon>
        <taxon>Chloroflexota</taxon>
        <taxon>Caldilineae</taxon>
        <taxon>Caldilineales</taxon>
        <taxon>Caldilineaceae</taxon>
        <taxon>Litorilinea</taxon>
    </lineage>
</organism>
<dbReference type="AlphaFoldDB" id="A0A540VMD5"/>
<sequence>MSHSVNPGRPLPTASSWGEAAVVTVMVPGFADDERCLTALQAALAQAGLPAVAISPQPSTGEVALEQLAGQLAEAIVARFGESRPLNLFGFSMGGLIVRYYLQILGGVERVQRLVTLATPHRGTWLGWLFRREASRQMRPGSAFLQELNRDLSPLERVQFTSIWTPLDLTIVPAWSSRLPVGRSQIVWAPFHGTLLQNPRVHRAVVQALGGRG</sequence>
<reference evidence="2 3" key="1">
    <citation type="submission" date="2019-06" db="EMBL/GenBank/DDBJ databases">
        <title>Genome sequence of Litorilinea aerophila BAA-2444.</title>
        <authorList>
            <person name="Maclea K.S."/>
            <person name="Maurais E.G."/>
            <person name="Iannazzi L.C."/>
        </authorList>
    </citation>
    <scope>NUCLEOTIDE SEQUENCE [LARGE SCALE GENOMIC DNA]</scope>
    <source>
        <strain evidence="2 3">ATCC BAA-2444</strain>
    </source>
</reference>
<dbReference type="InParanoid" id="A0A540VMD5"/>
<comment type="caution">
    <text evidence="2">The sequence shown here is derived from an EMBL/GenBank/DDBJ whole genome shotgun (WGS) entry which is preliminary data.</text>
</comment>
<dbReference type="Proteomes" id="UP000317371">
    <property type="component" value="Unassembled WGS sequence"/>
</dbReference>
<dbReference type="PANTHER" id="PTHR37946:SF1">
    <property type="entry name" value="SLL1969 PROTEIN"/>
    <property type="match status" value="1"/>
</dbReference>
<name>A0A540VMD5_9CHLR</name>
<dbReference type="PANTHER" id="PTHR37946">
    <property type="entry name" value="SLL1969 PROTEIN"/>
    <property type="match status" value="1"/>
</dbReference>
<dbReference type="OrthoDB" id="9765872at2"/>
<keyword evidence="3" id="KW-1185">Reference proteome</keyword>